<evidence type="ECO:0000313" key="5">
    <source>
        <dbReference type="Proteomes" id="UP000183982"/>
    </source>
</evidence>
<keyword evidence="5" id="KW-1185">Reference proteome</keyword>
<dbReference type="STRING" id="1470563.SAMN05444000_1115"/>
<dbReference type="RefSeq" id="WP_175556923.1">
    <property type="nucleotide sequence ID" value="NZ_FQZQ01000011.1"/>
</dbReference>
<dbReference type="Gene3D" id="3.40.50.300">
    <property type="entry name" value="P-loop containing nucleotide triphosphate hydrolases"/>
    <property type="match status" value="1"/>
</dbReference>
<dbReference type="Pfam" id="PF00685">
    <property type="entry name" value="Sulfotransfer_1"/>
    <property type="match status" value="1"/>
</dbReference>
<dbReference type="GO" id="GO:0008146">
    <property type="term" value="F:sulfotransferase activity"/>
    <property type="evidence" value="ECO:0007669"/>
    <property type="project" value="InterPro"/>
</dbReference>
<accession>A0A1M6KVY6</accession>
<dbReference type="InterPro" id="IPR000863">
    <property type="entry name" value="Sulfotransferase_dom"/>
</dbReference>
<feature type="domain" description="Sulfotransferase" evidence="3">
    <location>
        <begin position="28"/>
        <end position="276"/>
    </location>
</feature>
<evidence type="ECO:0000256" key="1">
    <source>
        <dbReference type="ARBA" id="ARBA00005771"/>
    </source>
</evidence>
<sequence>MANQEQRRPYKGSITNTDRWAHFDHRPGDVFVCTPPKCGTTWTSTIVTMLCQGDTDIAPQDLIHWVDAEVIPLTDVTRGLAAQTGQRCIKTHTPFDGIPRFDDAHYIAVYRHPVDMLFSLRKHLANEKHGEPEDPYLGSSDAALRHFVESSEDPEDFDFDCLATFLAHYHSYAAQPRPANLLILHYADMLADPGKAIRQIAHHIGLSPDPAFLDAVQEATSFSSMKSQPERFTPFADQGFWRDPQAFFHSAGTHKWQGQLSDASMTLYHEKMRQSLPETQITWIENGGPQP</sequence>
<comment type="similarity">
    <text evidence="1">Belongs to the sulfotransferase 1 family.</text>
</comment>
<protein>
    <submittedName>
        <fullName evidence="4">Sulfotransferase domain-containing protein</fullName>
    </submittedName>
</protein>
<proteinExistence type="inferred from homology"/>
<name>A0A1M6KVY6_9RHOB</name>
<organism evidence="4 5">
    <name type="scientific">Shimia gijangensis</name>
    <dbReference type="NCBI Taxonomy" id="1470563"/>
    <lineage>
        <taxon>Bacteria</taxon>
        <taxon>Pseudomonadati</taxon>
        <taxon>Pseudomonadota</taxon>
        <taxon>Alphaproteobacteria</taxon>
        <taxon>Rhodobacterales</taxon>
        <taxon>Roseobacteraceae</taxon>
    </lineage>
</organism>
<dbReference type="SUPFAM" id="SSF52540">
    <property type="entry name" value="P-loop containing nucleoside triphosphate hydrolases"/>
    <property type="match status" value="1"/>
</dbReference>
<dbReference type="AlphaFoldDB" id="A0A1M6KVY6"/>
<dbReference type="InterPro" id="IPR027417">
    <property type="entry name" value="P-loop_NTPase"/>
</dbReference>
<evidence type="ECO:0000259" key="3">
    <source>
        <dbReference type="Pfam" id="PF00685"/>
    </source>
</evidence>
<dbReference type="EMBL" id="FQZQ01000011">
    <property type="protein sequence ID" value="SHJ63014.1"/>
    <property type="molecule type" value="Genomic_DNA"/>
</dbReference>
<evidence type="ECO:0000256" key="2">
    <source>
        <dbReference type="ARBA" id="ARBA00022679"/>
    </source>
</evidence>
<reference evidence="5" key="1">
    <citation type="submission" date="2016-11" db="EMBL/GenBank/DDBJ databases">
        <authorList>
            <person name="Varghese N."/>
            <person name="Submissions S."/>
        </authorList>
    </citation>
    <scope>NUCLEOTIDE SEQUENCE [LARGE SCALE GENOMIC DNA]</scope>
    <source>
        <strain evidence="5">DSM 100564</strain>
    </source>
</reference>
<keyword evidence="2 4" id="KW-0808">Transferase</keyword>
<evidence type="ECO:0000313" key="4">
    <source>
        <dbReference type="EMBL" id="SHJ63014.1"/>
    </source>
</evidence>
<dbReference type="Proteomes" id="UP000183982">
    <property type="component" value="Unassembled WGS sequence"/>
</dbReference>
<dbReference type="PANTHER" id="PTHR11783">
    <property type="entry name" value="SULFOTRANSFERASE SULT"/>
    <property type="match status" value="1"/>
</dbReference>
<gene>
    <name evidence="4" type="ORF">SAMN05444000_1115</name>
</gene>